<gene>
    <name evidence="2" type="ORF">SCWH03_35410</name>
</gene>
<proteinExistence type="predicted"/>
<reference evidence="2 3" key="1">
    <citation type="submission" date="2020-02" db="EMBL/GenBank/DDBJ databases">
        <title>Whole Genome Shotgun Sequence of Streptomyces sp. strain CWH03.</title>
        <authorList>
            <person name="Dohra H."/>
            <person name="Kodani S."/>
            <person name="Yamamura H."/>
        </authorList>
    </citation>
    <scope>NUCLEOTIDE SEQUENCE [LARGE SCALE GENOMIC DNA]</scope>
    <source>
        <strain evidence="2 3">CWH03</strain>
    </source>
</reference>
<name>A0A6A0AY41_9ACTN</name>
<feature type="region of interest" description="Disordered" evidence="1">
    <location>
        <begin position="144"/>
        <end position="209"/>
    </location>
</feature>
<comment type="caution">
    <text evidence="2">The sequence shown here is derived from an EMBL/GenBank/DDBJ whole genome shotgun (WGS) entry which is preliminary data.</text>
</comment>
<feature type="region of interest" description="Disordered" evidence="1">
    <location>
        <begin position="1"/>
        <end position="94"/>
    </location>
</feature>
<organism evidence="2 3">
    <name type="scientific">Streptomyces pacificus</name>
    <dbReference type="NCBI Taxonomy" id="2705029"/>
    <lineage>
        <taxon>Bacteria</taxon>
        <taxon>Bacillati</taxon>
        <taxon>Actinomycetota</taxon>
        <taxon>Actinomycetes</taxon>
        <taxon>Kitasatosporales</taxon>
        <taxon>Streptomycetaceae</taxon>
        <taxon>Streptomyces</taxon>
    </lineage>
</organism>
<evidence type="ECO:0000256" key="1">
    <source>
        <dbReference type="SAM" id="MobiDB-lite"/>
    </source>
</evidence>
<feature type="compositionally biased region" description="Basic and acidic residues" evidence="1">
    <location>
        <begin position="16"/>
        <end position="25"/>
    </location>
</feature>
<dbReference type="Proteomes" id="UP000484988">
    <property type="component" value="Unassembled WGS sequence"/>
</dbReference>
<dbReference type="AlphaFoldDB" id="A0A6A0AY41"/>
<evidence type="ECO:0000313" key="2">
    <source>
        <dbReference type="EMBL" id="GFH37303.1"/>
    </source>
</evidence>
<dbReference type="EMBL" id="BLLG01000009">
    <property type="protein sequence ID" value="GFH37303.1"/>
    <property type="molecule type" value="Genomic_DNA"/>
</dbReference>
<sequence length="209" mass="21003">MGLHRGGHGWAVPRGEAPKGLEGAHRGPGGGVKGTRGGVKVLERGEPGMRGDRRTPVTGGRDDGGPRGGRVPVREPAPRPGVQGGPGAAPEVLGADAPQSAGRVLSECCADVSRPYHLCEPPGTVRLVAPAQARVRARCLRAVSPGPPRRARWGPRAPGPDACPPRRSGPLTVPAAPGPSRAGVHGPGGAGSALTAQVNSGAGSARRRT</sequence>
<feature type="compositionally biased region" description="Gly residues" evidence="1">
    <location>
        <begin position="26"/>
        <end position="37"/>
    </location>
</feature>
<evidence type="ECO:0000313" key="3">
    <source>
        <dbReference type="Proteomes" id="UP000484988"/>
    </source>
</evidence>
<keyword evidence="3" id="KW-1185">Reference proteome</keyword>
<feature type="compositionally biased region" description="Basic and acidic residues" evidence="1">
    <location>
        <begin position="41"/>
        <end position="65"/>
    </location>
</feature>
<protein>
    <submittedName>
        <fullName evidence="2">Uncharacterized protein</fullName>
    </submittedName>
</protein>
<accession>A0A6A0AY41</accession>